<sequence length="96" mass="11566">MNQSELERFLRENKSHFNDSVRLFIEWNEQREFQTRAFDWLYSNAMLLAGIESKPIVAVVQAQLNERTYIDVLSYFKDEEERKHFLGYTNIIPLFS</sequence>
<comment type="caution">
    <text evidence="1">The sequence shown here is derived from an EMBL/GenBank/DDBJ whole genome shotgun (WGS) entry which is preliminary data.</text>
</comment>
<dbReference type="EMBL" id="JAFBCV010000001">
    <property type="protein sequence ID" value="MBM7837097.1"/>
    <property type="molecule type" value="Genomic_DNA"/>
</dbReference>
<organism evidence="1 2">
    <name type="scientific">Shouchella xiaoxiensis</name>
    <dbReference type="NCBI Taxonomy" id="766895"/>
    <lineage>
        <taxon>Bacteria</taxon>
        <taxon>Bacillati</taxon>
        <taxon>Bacillota</taxon>
        <taxon>Bacilli</taxon>
        <taxon>Bacillales</taxon>
        <taxon>Bacillaceae</taxon>
        <taxon>Shouchella</taxon>
    </lineage>
</organism>
<evidence type="ECO:0000313" key="2">
    <source>
        <dbReference type="Proteomes" id="UP001179280"/>
    </source>
</evidence>
<dbReference type="RefSeq" id="WP_204463906.1">
    <property type="nucleotide sequence ID" value="NZ_JAFBCV010000001.1"/>
</dbReference>
<accession>A0ABS2SNK5</accession>
<reference evidence="1" key="1">
    <citation type="submission" date="2021-01" db="EMBL/GenBank/DDBJ databases">
        <title>Genomic Encyclopedia of Type Strains, Phase IV (KMG-IV): sequencing the most valuable type-strain genomes for metagenomic binning, comparative biology and taxonomic classification.</title>
        <authorList>
            <person name="Goeker M."/>
        </authorList>
    </citation>
    <scope>NUCLEOTIDE SEQUENCE</scope>
    <source>
        <strain evidence="1">DSM 21943</strain>
    </source>
</reference>
<gene>
    <name evidence="1" type="ORF">JOC54_000328</name>
</gene>
<keyword evidence="2" id="KW-1185">Reference proteome</keyword>
<evidence type="ECO:0000313" key="1">
    <source>
        <dbReference type="EMBL" id="MBM7837097.1"/>
    </source>
</evidence>
<proteinExistence type="predicted"/>
<protein>
    <submittedName>
        <fullName evidence="1">Uncharacterized protein</fullName>
    </submittedName>
</protein>
<name>A0ABS2SNK5_9BACI</name>
<dbReference type="Proteomes" id="UP001179280">
    <property type="component" value="Unassembled WGS sequence"/>
</dbReference>